<gene>
    <name evidence="1" type="ORF">O6H91_15G065500</name>
</gene>
<sequence length="283" mass="30124">MQCQQLRTAICSAAAKFPPLPSCCLRAAVVRLRTMRSETFQLKAFSSDSSSAPNWADTMLSNSCKGVESTAVVLPAVEAHAIEAASALRNGQVIALPTDTLYGLACDACSATAIQRIYAIKGRNVTSPLAVCVADVDDIKSYGTTSYLPEGLLRELLPGPVTVILQRGNNSLLDKSLNPGLLSIGVRIPDSDFIRLVARSFGGALALTSANLSGQPSTIEVREFEQLWSSCALIFDTGRLVGGRLGSTIVDLTRRGIFKVVRKGSALMETKLVLNGYGLIEET</sequence>
<dbReference type="EMBL" id="CM055106">
    <property type="protein sequence ID" value="KAJ7529787.1"/>
    <property type="molecule type" value="Genomic_DNA"/>
</dbReference>
<evidence type="ECO:0000313" key="1">
    <source>
        <dbReference type="EMBL" id="KAJ7529787.1"/>
    </source>
</evidence>
<reference evidence="2" key="1">
    <citation type="journal article" date="2024" name="Proc. Natl. Acad. Sci. U.S.A.">
        <title>Extraordinary preservation of gene collinearity over three hundred million years revealed in homosporous lycophytes.</title>
        <authorList>
            <person name="Li C."/>
            <person name="Wickell D."/>
            <person name="Kuo L.Y."/>
            <person name="Chen X."/>
            <person name="Nie B."/>
            <person name="Liao X."/>
            <person name="Peng D."/>
            <person name="Ji J."/>
            <person name="Jenkins J."/>
            <person name="Williams M."/>
            <person name="Shu S."/>
            <person name="Plott C."/>
            <person name="Barry K."/>
            <person name="Rajasekar S."/>
            <person name="Grimwood J."/>
            <person name="Han X."/>
            <person name="Sun S."/>
            <person name="Hou Z."/>
            <person name="He W."/>
            <person name="Dai G."/>
            <person name="Sun C."/>
            <person name="Schmutz J."/>
            <person name="Leebens-Mack J.H."/>
            <person name="Li F.W."/>
            <person name="Wang L."/>
        </authorList>
    </citation>
    <scope>NUCLEOTIDE SEQUENCE [LARGE SCALE GENOMIC DNA]</scope>
    <source>
        <strain evidence="2">cv. PW_Plant_1</strain>
    </source>
</reference>
<keyword evidence="2" id="KW-1185">Reference proteome</keyword>
<protein>
    <submittedName>
        <fullName evidence="1">Uncharacterized protein</fullName>
    </submittedName>
</protein>
<comment type="caution">
    <text evidence="1">The sequence shown here is derived from an EMBL/GenBank/DDBJ whole genome shotgun (WGS) entry which is preliminary data.</text>
</comment>
<evidence type="ECO:0000313" key="2">
    <source>
        <dbReference type="Proteomes" id="UP001162992"/>
    </source>
</evidence>
<organism evidence="1 2">
    <name type="scientific">Diphasiastrum complanatum</name>
    <name type="common">Issler's clubmoss</name>
    <name type="synonym">Lycopodium complanatum</name>
    <dbReference type="NCBI Taxonomy" id="34168"/>
    <lineage>
        <taxon>Eukaryota</taxon>
        <taxon>Viridiplantae</taxon>
        <taxon>Streptophyta</taxon>
        <taxon>Embryophyta</taxon>
        <taxon>Tracheophyta</taxon>
        <taxon>Lycopodiopsida</taxon>
        <taxon>Lycopodiales</taxon>
        <taxon>Lycopodiaceae</taxon>
        <taxon>Lycopodioideae</taxon>
        <taxon>Diphasiastrum</taxon>
    </lineage>
</organism>
<proteinExistence type="predicted"/>
<accession>A0ACC2BK55</accession>
<name>A0ACC2BK55_DIPCM</name>
<dbReference type="Proteomes" id="UP001162992">
    <property type="component" value="Chromosome 15"/>
</dbReference>